<feature type="region of interest" description="Disordered" evidence="1">
    <location>
        <begin position="1"/>
        <end position="41"/>
    </location>
</feature>
<dbReference type="EMBL" id="BPLQ01008070">
    <property type="protein sequence ID" value="GIY34485.1"/>
    <property type="molecule type" value="Genomic_DNA"/>
</dbReference>
<name>A0AAV4SK68_9ARAC</name>
<keyword evidence="3" id="KW-1185">Reference proteome</keyword>
<accession>A0AAV4SK68</accession>
<gene>
    <name evidence="2" type="ORF">CDAR_498791</name>
</gene>
<protein>
    <submittedName>
        <fullName evidence="2">Uncharacterized protein</fullName>
    </submittedName>
</protein>
<dbReference type="AlphaFoldDB" id="A0AAV4SK68"/>
<reference evidence="2 3" key="1">
    <citation type="submission" date="2021-06" db="EMBL/GenBank/DDBJ databases">
        <title>Caerostris darwini draft genome.</title>
        <authorList>
            <person name="Kono N."/>
            <person name="Arakawa K."/>
        </authorList>
    </citation>
    <scope>NUCLEOTIDE SEQUENCE [LARGE SCALE GENOMIC DNA]</scope>
</reference>
<organism evidence="2 3">
    <name type="scientific">Caerostris darwini</name>
    <dbReference type="NCBI Taxonomy" id="1538125"/>
    <lineage>
        <taxon>Eukaryota</taxon>
        <taxon>Metazoa</taxon>
        <taxon>Ecdysozoa</taxon>
        <taxon>Arthropoda</taxon>
        <taxon>Chelicerata</taxon>
        <taxon>Arachnida</taxon>
        <taxon>Araneae</taxon>
        <taxon>Araneomorphae</taxon>
        <taxon>Entelegynae</taxon>
        <taxon>Araneoidea</taxon>
        <taxon>Araneidae</taxon>
        <taxon>Caerostris</taxon>
    </lineage>
</organism>
<feature type="compositionally biased region" description="Basic and acidic residues" evidence="1">
    <location>
        <begin position="24"/>
        <end position="38"/>
    </location>
</feature>
<dbReference type="Proteomes" id="UP001054837">
    <property type="component" value="Unassembled WGS sequence"/>
</dbReference>
<evidence type="ECO:0000256" key="1">
    <source>
        <dbReference type="SAM" id="MobiDB-lite"/>
    </source>
</evidence>
<proteinExistence type="predicted"/>
<sequence>MLAASSCSDLFIHPAPPPPSASRGSKEEGKDSASRDRPPIALATVNRIKIYRHRRCASQRKQFALSRLRRDGGLTVSLSPSLPS</sequence>
<comment type="caution">
    <text evidence="2">The sequence shown here is derived from an EMBL/GenBank/DDBJ whole genome shotgun (WGS) entry which is preliminary data.</text>
</comment>
<evidence type="ECO:0000313" key="3">
    <source>
        <dbReference type="Proteomes" id="UP001054837"/>
    </source>
</evidence>
<evidence type="ECO:0000313" key="2">
    <source>
        <dbReference type="EMBL" id="GIY34485.1"/>
    </source>
</evidence>